<dbReference type="InterPro" id="IPR050995">
    <property type="entry name" value="WD-F-box_domain-protein"/>
</dbReference>
<dbReference type="Pfam" id="PF00400">
    <property type="entry name" value="WD40"/>
    <property type="match status" value="3"/>
</dbReference>
<dbReference type="Gene3D" id="1.20.1280.50">
    <property type="match status" value="1"/>
</dbReference>
<dbReference type="SMART" id="SM00256">
    <property type="entry name" value="FBOX"/>
    <property type="match status" value="1"/>
</dbReference>
<dbReference type="PROSITE" id="PS50181">
    <property type="entry name" value="FBOX"/>
    <property type="match status" value="1"/>
</dbReference>
<dbReference type="InterPro" id="IPR001810">
    <property type="entry name" value="F-box_dom"/>
</dbReference>
<comment type="caution">
    <text evidence="3">The sequence shown here is derived from an EMBL/GenBank/DDBJ whole genome shotgun (WGS) entry which is preliminary data.</text>
</comment>
<reference evidence="3" key="1">
    <citation type="journal article" date="2020" name="Fungal Divers.">
        <title>Resolving the Mortierellaceae phylogeny through synthesis of multi-gene phylogenetics and phylogenomics.</title>
        <authorList>
            <person name="Vandepol N."/>
            <person name="Liber J."/>
            <person name="Desiro A."/>
            <person name="Na H."/>
            <person name="Kennedy M."/>
            <person name="Barry K."/>
            <person name="Grigoriev I.V."/>
            <person name="Miller A.N."/>
            <person name="O'Donnell K."/>
            <person name="Stajich J.E."/>
            <person name="Bonito G."/>
        </authorList>
    </citation>
    <scope>NUCLEOTIDE SEQUENCE</scope>
    <source>
        <strain evidence="3">REB-010B</strain>
    </source>
</reference>
<gene>
    <name evidence="3" type="ORF">BGZ99_006945</name>
</gene>
<feature type="compositionally biased region" description="Low complexity" evidence="1">
    <location>
        <begin position="1"/>
        <end position="41"/>
    </location>
</feature>
<feature type="domain" description="F-box" evidence="2">
    <location>
        <begin position="71"/>
        <end position="119"/>
    </location>
</feature>
<dbReference type="SUPFAM" id="SSF50978">
    <property type="entry name" value="WD40 repeat-like"/>
    <property type="match status" value="1"/>
</dbReference>
<dbReference type="AlphaFoldDB" id="A0A9P6RD26"/>
<organism evidence="3 4">
    <name type="scientific">Dissophora globulifera</name>
    <dbReference type="NCBI Taxonomy" id="979702"/>
    <lineage>
        <taxon>Eukaryota</taxon>
        <taxon>Fungi</taxon>
        <taxon>Fungi incertae sedis</taxon>
        <taxon>Mucoromycota</taxon>
        <taxon>Mortierellomycotina</taxon>
        <taxon>Mortierellomycetes</taxon>
        <taxon>Mortierellales</taxon>
        <taxon>Mortierellaceae</taxon>
        <taxon>Dissophora</taxon>
    </lineage>
</organism>
<dbReference type="InterPro" id="IPR001680">
    <property type="entry name" value="WD40_rpt"/>
</dbReference>
<feature type="compositionally biased region" description="Low complexity" evidence="1">
    <location>
        <begin position="178"/>
        <end position="196"/>
    </location>
</feature>
<sequence>MAHHSPCSPSSSSSSPSPSSSSSSPSSSPPSSSTSSASTSPLATPLDTTPARKRTAAGLNSTSPAASTSTTCTLSHLPLELQLLILSYVPYRSLAALSRLNRYWRGLTFQHDGLFWYRLCQKHGFLAPLPLPLSNDSAQHVRWTLDDALRHRPGLSRALLQSRGRLTATPLPPRRDVSTTTTTTTTPTPTSTSTPTQKQDYPSASNPTSSSLLDGRIDCWKDYFKAMLLLEREWITGKPTLKELHGHGEAVICVKALPLHDRIVSGDRLGYLKVWCAVTGACLKTFKHHMMGISSLAIQGDLVVSGSWDSTVIAWKQIKEAPYLKALKIIDLGEQIVSLDLDDNLDLAVGAISGIIKIISLKTYSLIDTFRSSTLPLCWSVSLSRTKVEATIGCNYHAWDRTSKQQVGFIGKVHSQNISCLCVDKVKRLVFTGCLDGKVRMFSRGSKPMLLRQFGGHRAGVRGMTLLDNMIITGSSDKVLSLFRIEVVY</sequence>
<dbReference type="SMART" id="SM00320">
    <property type="entry name" value="WD40"/>
    <property type="match status" value="4"/>
</dbReference>
<dbReference type="EMBL" id="JAAAIP010000486">
    <property type="protein sequence ID" value="KAG0316348.1"/>
    <property type="molecule type" value="Genomic_DNA"/>
</dbReference>
<dbReference type="Proteomes" id="UP000738325">
    <property type="component" value="Unassembled WGS sequence"/>
</dbReference>
<evidence type="ECO:0000256" key="1">
    <source>
        <dbReference type="SAM" id="MobiDB-lite"/>
    </source>
</evidence>
<dbReference type="InterPro" id="IPR015943">
    <property type="entry name" value="WD40/YVTN_repeat-like_dom_sf"/>
</dbReference>
<evidence type="ECO:0000259" key="2">
    <source>
        <dbReference type="PROSITE" id="PS50181"/>
    </source>
</evidence>
<feature type="compositionally biased region" description="Low complexity" evidence="1">
    <location>
        <begin position="61"/>
        <end position="70"/>
    </location>
</feature>
<dbReference type="Gene3D" id="2.130.10.10">
    <property type="entry name" value="YVTN repeat-like/Quinoprotein amine dehydrogenase"/>
    <property type="match status" value="2"/>
</dbReference>
<keyword evidence="4" id="KW-1185">Reference proteome</keyword>
<evidence type="ECO:0000313" key="4">
    <source>
        <dbReference type="Proteomes" id="UP000738325"/>
    </source>
</evidence>
<dbReference type="PANTHER" id="PTHR14604">
    <property type="entry name" value="WD40 REPEAT PF20"/>
    <property type="match status" value="1"/>
</dbReference>
<proteinExistence type="predicted"/>
<name>A0A9P6RD26_9FUNG</name>
<evidence type="ECO:0000313" key="3">
    <source>
        <dbReference type="EMBL" id="KAG0316348.1"/>
    </source>
</evidence>
<accession>A0A9P6RD26</accession>
<dbReference type="Pfam" id="PF12937">
    <property type="entry name" value="F-box-like"/>
    <property type="match status" value="1"/>
</dbReference>
<dbReference type="SUPFAM" id="SSF81383">
    <property type="entry name" value="F-box domain"/>
    <property type="match status" value="1"/>
</dbReference>
<dbReference type="InterPro" id="IPR036047">
    <property type="entry name" value="F-box-like_dom_sf"/>
</dbReference>
<dbReference type="OrthoDB" id="674604at2759"/>
<feature type="region of interest" description="Disordered" evidence="1">
    <location>
        <begin position="167"/>
        <end position="209"/>
    </location>
</feature>
<dbReference type="InterPro" id="IPR036322">
    <property type="entry name" value="WD40_repeat_dom_sf"/>
</dbReference>
<protein>
    <recommendedName>
        <fullName evidence="2">F-box domain-containing protein</fullName>
    </recommendedName>
</protein>
<feature type="region of interest" description="Disordered" evidence="1">
    <location>
        <begin position="1"/>
        <end position="70"/>
    </location>
</feature>
<feature type="compositionally biased region" description="Polar residues" evidence="1">
    <location>
        <begin position="197"/>
        <end position="209"/>
    </location>
</feature>
<dbReference type="PANTHER" id="PTHR14604:SF4">
    <property type="entry name" value="F-BOX DOMAIN-CONTAINING PROTEIN"/>
    <property type="match status" value="1"/>
</dbReference>